<feature type="region of interest" description="Disordered" evidence="1">
    <location>
        <begin position="326"/>
        <end position="353"/>
    </location>
</feature>
<sequence length="353" mass="39967">MTLDRIGFVQKLRALEATEASIQALSRYIILQKRHIADIVSVWKEEFVVQNSERRVALVFLANDVLQRGRKEGVFTPAFYEALLECLGRRDVRDDSKTSGQARHVVEVLTSRKVLSTEQGATLLQALDGHSPQQMPLLVQPNKASGTIGRGHIANREEYEVEISPQTRSSLEEDHPLGLLNLNMEVGDNELIGTAKKSIIEMMLHLIYYKKMKRQLKEADDERRNSKANEIGALKSVEEQLVNTGVNLSSLQTLIKSEKETKDLLIKVGEMIKKSKQESGKQIRRMKQIKKKIDEGLDISNIDEQYDDNSEEENVNIYSKAEQVVNNEQGQRIEDEEAYDPEAVDIGNGLKVQ</sequence>
<dbReference type="InterPro" id="IPR006569">
    <property type="entry name" value="CID_dom"/>
</dbReference>
<dbReference type="SMART" id="SM00582">
    <property type="entry name" value="RPR"/>
    <property type="match status" value="1"/>
</dbReference>
<dbReference type="PANTHER" id="PTHR12460">
    <property type="entry name" value="CYCLIN-DEPENDENT KINASE INHIBITOR-RELATED PROTEIN"/>
    <property type="match status" value="1"/>
</dbReference>
<dbReference type="Gene3D" id="1.25.40.90">
    <property type="match status" value="1"/>
</dbReference>
<dbReference type="AlphaFoldDB" id="A0A5J4VVK7"/>
<dbReference type="GO" id="GO:0031124">
    <property type="term" value="P:mRNA 3'-end processing"/>
    <property type="evidence" value="ECO:0007669"/>
    <property type="project" value="TreeGrafter"/>
</dbReference>
<feature type="compositionally biased region" description="Acidic residues" evidence="1">
    <location>
        <begin position="334"/>
        <end position="343"/>
    </location>
</feature>
<feature type="domain" description="CID" evidence="2">
    <location>
        <begin position="1"/>
        <end position="131"/>
    </location>
</feature>
<organism evidence="3 4">
    <name type="scientific">Streblomastix strix</name>
    <dbReference type="NCBI Taxonomy" id="222440"/>
    <lineage>
        <taxon>Eukaryota</taxon>
        <taxon>Metamonada</taxon>
        <taxon>Preaxostyla</taxon>
        <taxon>Oxymonadida</taxon>
        <taxon>Streblomastigidae</taxon>
        <taxon>Streblomastix</taxon>
    </lineage>
</organism>
<evidence type="ECO:0000259" key="2">
    <source>
        <dbReference type="PROSITE" id="PS51391"/>
    </source>
</evidence>
<proteinExistence type="predicted"/>
<dbReference type="EMBL" id="SNRW01004870">
    <property type="protein sequence ID" value="KAA6386289.1"/>
    <property type="molecule type" value="Genomic_DNA"/>
</dbReference>
<dbReference type="InterPro" id="IPR008942">
    <property type="entry name" value="ENTH_VHS"/>
</dbReference>
<dbReference type="Proteomes" id="UP000324800">
    <property type="component" value="Unassembled WGS sequence"/>
</dbReference>
<dbReference type="GO" id="GO:0000993">
    <property type="term" value="F:RNA polymerase II complex binding"/>
    <property type="evidence" value="ECO:0007669"/>
    <property type="project" value="TreeGrafter"/>
</dbReference>
<evidence type="ECO:0000313" key="3">
    <source>
        <dbReference type="EMBL" id="KAA6386289.1"/>
    </source>
</evidence>
<dbReference type="OrthoDB" id="10069473at2759"/>
<dbReference type="PANTHER" id="PTHR12460:SF0">
    <property type="entry name" value="CID DOMAIN-CONTAINING PROTEIN-RELATED"/>
    <property type="match status" value="1"/>
</dbReference>
<evidence type="ECO:0000256" key="1">
    <source>
        <dbReference type="SAM" id="MobiDB-lite"/>
    </source>
</evidence>
<evidence type="ECO:0000313" key="4">
    <source>
        <dbReference type="Proteomes" id="UP000324800"/>
    </source>
</evidence>
<name>A0A5J4VVK7_9EUKA</name>
<dbReference type="PROSITE" id="PS51391">
    <property type="entry name" value="CID"/>
    <property type="match status" value="1"/>
</dbReference>
<protein>
    <recommendedName>
        <fullName evidence="2">CID domain-containing protein</fullName>
    </recommendedName>
</protein>
<reference evidence="3 4" key="1">
    <citation type="submission" date="2019-03" db="EMBL/GenBank/DDBJ databases">
        <title>Single cell metagenomics reveals metabolic interactions within the superorganism composed of flagellate Streblomastix strix and complex community of Bacteroidetes bacteria on its surface.</title>
        <authorList>
            <person name="Treitli S.C."/>
            <person name="Kolisko M."/>
            <person name="Husnik F."/>
            <person name="Keeling P."/>
            <person name="Hampl V."/>
        </authorList>
    </citation>
    <scope>NUCLEOTIDE SEQUENCE [LARGE SCALE GENOMIC DNA]</scope>
    <source>
        <strain evidence="3">ST1C</strain>
    </source>
</reference>
<accession>A0A5J4VVK7</accession>
<comment type="caution">
    <text evidence="3">The sequence shown here is derived from an EMBL/GenBank/DDBJ whole genome shotgun (WGS) entry which is preliminary data.</text>
</comment>
<gene>
    <name evidence="3" type="ORF">EZS28_018183</name>
</gene>
<dbReference type="Pfam" id="PF04818">
    <property type="entry name" value="CID"/>
    <property type="match status" value="1"/>
</dbReference>